<dbReference type="Gene3D" id="3.40.50.10810">
    <property type="entry name" value="Tandem AAA-ATPase domain"/>
    <property type="match status" value="1"/>
</dbReference>
<keyword evidence="4" id="KW-0227">DNA damage</keyword>
<dbReference type="Proteomes" id="UP000250266">
    <property type="component" value="Unassembled WGS sequence"/>
</dbReference>
<evidence type="ECO:0000256" key="7">
    <source>
        <dbReference type="ARBA" id="ARBA00022840"/>
    </source>
</evidence>
<name>A0A8E2EGE0_9PEZI</name>
<dbReference type="EMBL" id="KV744864">
    <property type="protein sequence ID" value="OCK83306.1"/>
    <property type="molecule type" value="Genomic_DNA"/>
</dbReference>
<dbReference type="Pfam" id="PF00271">
    <property type="entry name" value="Helicase_C"/>
    <property type="match status" value="1"/>
</dbReference>
<comment type="subcellular location">
    <subcellularLocation>
        <location evidence="1">Nucleus</location>
    </subcellularLocation>
</comment>
<dbReference type="GO" id="GO:0005524">
    <property type="term" value="F:ATP binding"/>
    <property type="evidence" value="ECO:0007669"/>
    <property type="project" value="InterPro"/>
</dbReference>
<dbReference type="CDD" id="cd18000">
    <property type="entry name" value="DEXHc_ERCC6"/>
    <property type="match status" value="1"/>
</dbReference>
<evidence type="ECO:0000256" key="3">
    <source>
        <dbReference type="ARBA" id="ARBA00022741"/>
    </source>
</evidence>
<keyword evidence="6" id="KW-0347">Helicase</keyword>
<dbReference type="SMART" id="SM00487">
    <property type="entry name" value="DEXDc"/>
    <property type="match status" value="1"/>
</dbReference>
<dbReference type="AlphaFoldDB" id="A0A8E2EGE0"/>
<keyword evidence="8" id="KW-0238">DNA-binding</keyword>
<keyword evidence="11" id="KW-0175">Coiled coil</keyword>
<evidence type="ECO:0008006" key="17">
    <source>
        <dbReference type="Google" id="ProtNLM"/>
    </source>
</evidence>
<dbReference type="InterPro" id="IPR058951">
    <property type="entry name" value="WHD_Rad26_CSB-like"/>
</dbReference>
<proteinExistence type="inferred from homology"/>
<dbReference type="SUPFAM" id="SSF52540">
    <property type="entry name" value="P-loop containing nucleoside triphosphate hydrolases"/>
    <property type="match status" value="2"/>
</dbReference>
<comment type="similarity">
    <text evidence="2">Belongs to the SNF2/RAD54 helicase family.</text>
</comment>
<feature type="region of interest" description="Disordered" evidence="12">
    <location>
        <begin position="1044"/>
        <end position="1064"/>
    </location>
</feature>
<sequence length="1279" mass="144033">MAGPSPPITTTLDDTEISDMSPDNILGAGRPDKGKAKVEEQDTVNHEPIMLGDEKLDEDADEDTRLRILATSIRNQDDLERDIGRQADQMMTDQADERDQKRLEKTEVERQRFITQVKRLEQRLLIPAGSVTKNRIRLDIASAEAKIKALDIELEQIQKRIDDRHKVGHGEQAQTESAGNKPLPNETRRDFLIRTGKITPFSKMVQVPRTSSNLADVMFDAEVEEGYDEDMADDFVRKELVPQGPVSHRNLMKPGFMNEEEISGASLSADIPIIPPAKRRRITIATEISTPESERPGAAESSAEESDSAYNPGMEDNQLSAFEELDGEVEFDDADQDYQLETPARKRKARSKKAKTARVVGEEKEDLSGVDDGNENVYKSRMRTWVNDRSEARSRANMKRAAQGEKPVEGIEESALDEEWYRPHPTRPDTELDGGYRIPGDIYPSLFDYQKTGVQWLWELYSQQVGGIIGDEMGLGKTIQIISFLAGLHYSRKITKPIIVVTPATVMKQWVNEFHRWWPPLRVSILHTSGSGMMDTRKESQMERELEEQDWDNTRKPLTKSGRAAKNIVDKVKRDGHVLITTYAGLQSYAEFLIPTDWEYVVLDEGHKIRNPNAAITIFCKELRTPNRVILSGTPMQNNLTELWSLFDFVFPMRLGTLVDFRNQFEFPIKQGGYASASNLQVETAMRCAETLKETISAYLLQRFKVDVAADLPRKTERVLFCKLTRQQREAYEQFLTSPEMKSIMNGKRQMLFGIDFLRKVCNHPDLVEHKTLSKKAGYNYGTGSKSGKMQVVKALLEMWKKNGHKTLLFAQHRIMLDILEKFIKTLYGFNYRRMDGTTAIKDRQDMVDEFNRDPDLHVFLLTTKVGGLGVNLTGADRVIIYDPDWNPSTDIQARERAWRLGQKREVEIYRLMTAGTIEEKIYHRQIFKQFLTNKILKDPKQRQTFQLRDLQDLFTLGSEKDGTTETGNLFRGTEVQFADKQPNGAEKNQGIPTPPADTEAPHLSPRKHGVFRTVASSSTNGSRTSAENLTAITGVSRQENWVHAESEDTADAAVSPVSDDKKSSRLLSTIFARSGVHSALEHDAILNSNSRKPKVAADPAIIAREARKVAAEAARELQRAGEIAKTVPIGTPTWTGTFGTAGHPEERPRGLGSSRGRQGGGGAGRGGPSSASILANLSARQGNSATLNNTLSASSRTGTLQQTQPKGRDFLVLIRDYLLVHGGRVYTQNLIDHFNRFCGTPQRTAEFKEMLKRIADFEKGGRGRGRWVLKEEFRPEGR</sequence>
<protein>
    <recommendedName>
        <fullName evidence="17">DNA repair and recombination protein RAD26</fullName>
    </recommendedName>
</protein>
<feature type="compositionally biased region" description="Basic and acidic residues" evidence="12">
    <location>
        <begin position="30"/>
        <end position="45"/>
    </location>
</feature>
<dbReference type="CDD" id="cd22254">
    <property type="entry name" value="CSB_WHD"/>
    <property type="match status" value="1"/>
</dbReference>
<gene>
    <name evidence="15" type="ORF">K432DRAFT_379627</name>
</gene>
<dbReference type="PANTHER" id="PTHR45629">
    <property type="entry name" value="SNF2/RAD54 FAMILY MEMBER"/>
    <property type="match status" value="1"/>
</dbReference>
<evidence type="ECO:0000313" key="15">
    <source>
        <dbReference type="EMBL" id="OCK83306.1"/>
    </source>
</evidence>
<dbReference type="PANTHER" id="PTHR45629:SF7">
    <property type="entry name" value="DNA EXCISION REPAIR PROTEIN ERCC-6-RELATED"/>
    <property type="match status" value="1"/>
</dbReference>
<feature type="coiled-coil region" evidence="11">
    <location>
        <begin position="103"/>
        <end position="160"/>
    </location>
</feature>
<evidence type="ECO:0000256" key="12">
    <source>
        <dbReference type="SAM" id="MobiDB-lite"/>
    </source>
</evidence>
<keyword evidence="9" id="KW-0234">DNA repair</keyword>
<dbReference type="GO" id="GO:0016787">
    <property type="term" value="F:hydrolase activity"/>
    <property type="evidence" value="ECO:0007669"/>
    <property type="project" value="UniProtKB-KW"/>
</dbReference>
<evidence type="ECO:0000256" key="8">
    <source>
        <dbReference type="ARBA" id="ARBA00023125"/>
    </source>
</evidence>
<organism evidence="15 16">
    <name type="scientific">Lepidopterella palustris CBS 459.81</name>
    <dbReference type="NCBI Taxonomy" id="1314670"/>
    <lineage>
        <taxon>Eukaryota</taxon>
        <taxon>Fungi</taxon>
        <taxon>Dikarya</taxon>
        <taxon>Ascomycota</taxon>
        <taxon>Pezizomycotina</taxon>
        <taxon>Dothideomycetes</taxon>
        <taxon>Pleosporomycetidae</taxon>
        <taxon>Mytilinidiales</taxon>
        <taxon>Argynnaceae</taxon>
        <taxon>Lepidopterella</taxon>
    </lineage>
</organism>
<keyword evidence="16" id="KW-1185">Reference proteome</keyword>
<evidence type="ECO:0000313" key="16">
    <source>
        <dbReference type="Proteomes" id="UP000250266"/>
    </source>
</evidence>
<dbReference type="InterPro" id="IPR050496">
    <property type="entry name" value="SNF2_RAD54_helicase_repair"/>
</dbReference>
<evidence type="ECO:0000256" key="10">
    <source>
        <dbReference type="ARBA" id="ARBA00023242"/>
    </source>
</evidence>
<feature type="domain" description="Helicase ATP-binding" evidence="13">
    <location>
        <begin position="458"/>
        <end position="653"/>
    </location>
</feature>
<evidence type="ECO:0000256" key="9">
    <source>
        <dbReference type="ARBA" id="ARBA00023204"/>
    </source>
</evidence>
<dbReference type="InterPro" id="IPR049730">
    <property type="entry name" value="SNF2/RAD54-like_C"/>
</dbReference>
<evidence type="ECO:0000256" key="4">
    <source>
        <dbReference type="ARBA" id="ARBA00022763"/>
    </source>
</evidence>
<feature type="region of interest" description="Disordered" evidence="12">
    <location>
        <begin position="331"/>
        <end position="357"/>
    </location>
</feature>
<evidence type="ECO:0000259" key="13">
    <source>
        <dbReference type="PROSITE" id="PS51192"/>
    </source>
</evidence>
<dbReference type="GO" id="GO:0006283">
    <property type="term" value="P:transcription-coupled nucleotide-excision repair"/>
    <property type="evidence" value="ECO:0007669"/>
    <property type="project" value="TreeGrafter"/>
</dbReference>
<feature type="region of interest" description="Disordered" evidence="12">
    <location>
        <begin position="1"/>
        <end position="47"/>
    </location>
</feature>
<dbReference type="CDD" id="cd18793">
    <property type="entry name" value="SF2_C_SNF"/>
    <property type="match status" value="1"/>
</dbReference>
<dbReference type="GO" id="GO:0008094">
    <property type="term" value="F:ATP-dependent activity, acting on DNA"/>
    <property type="evidence" value="ECO:0007669"/>
    <property type="project" value="TreeGrafter"/>
</dbReference>
<keyword evidence="10" id="KW-0539">Nucleus</keyword>
<dbReference type="InterPro" id="IPR038718">
    <property type="entry name" value="SNF2-like_sf"/>
</dbReference>
<dbReference type="InterPro" id="IPR000330">
    <property type="entry name" value="SNF2_N"/>
</dbReference>
<dbReference type="Gene3D" id="3.40.50.300">
    <property type="entry name" value="P-loop containing nucleotide triphosphate hydrolases"/>
    <property type="match status" value="1"/>
</dbReference>
<keyword evidence="3" id="KW-0547">Nucleotide-binding</keyword>
<evidence type="ECO:0000256" key="1">
    <source>
        <dbReference type="ARBA" id="ARBA00004123"/>
    </source>
</evidence>
<keyword evidence="7" id="KW-0067">ATP-binding</keyword>
<accession>A0A8E2EGE0</accession>
<keyword evidence="5" id="KW-0378">Hydrolase</keyword>
<feature type="compositionally biased region" description="Basic residues" evidence="12">
    <location>
        <begin position="345"/>
        <end position="356"/>
    </location>
</feature>
<dbReference type="InterPro" id="IPR014001">
    <property type="entry name" value="Helicase_ATP-bd"/>
</dbReference>
<evidence type="ECO:0000259" key="14">
    <source>
        <dbReference type="PROSITE" id="PS51194"/>
    </source>
</evidence>
<feature type="region of interest" description="Disordered" evidence="12">
    <location>
        <begin position="978"/>
        <end position="1006"/>
    </location>
</feature>
<evidence type="ECO:0000256" key="6">
    <source>
        <dbReference type="ARBA" id="ARBA00022806"/>
    </source>
</evidence>
<dbReference type="PROSITE" id="PS51194">
    <property type="entry name" value="HELICASE_CTER"/>
    <property type="match status" value="1"/>
</dbReference>
<dbReference type="InterPro" id="IPR027417">
    <property type="entry name" value="P-loop_NTPase"/>
</dbReference>
<dbReference type="OrthoDB" id="413460at2759"/>
<dbReference type="SMART" id="SM00490">
    <property type="entry name" value="HELICc"/>
    <property type="match status" value="1"/>
</dbReference>
<reference evidence="15 16" key="1">
    <citation type="journal article" date="2016" name="Nat. Commun.">
        <title>Ectomycorrhizal ecology is imprinted in the genome of the dominant symbiotic fungus Cenococcum geophilum.</title>
        <authorList>
            <consortium name="DOE Joint Genome Institute"/>
            <person name="Peter M."/>
            <person name="Kohler A."/>
            <person name="Ohm R.A."/>
            <person name="Kuo A."/>
            <person name="Krutzmann J."/>
            <person name="Morin E."/>
            <person name="Arend M."/>
            <person name="Barry K.W."/>
            <person name="Binder M."/>
            <person name="Choi C."/>
            <person name="Clum A."/>
            <person name="Copeland A."/>
            <person name="Grisel N."/>
            <person name="Haridas S."/>
            <person name="Kipfer T."/>
            <person name="LaButti K."/>
            <person name="Lindquist E."/>
            <person name="Lipzen A."/>
            <person name="Maire R."/>
            <person name="Meier B."/>
            <person name="Mihaltcheva S."/>
            <person name="Molinier V."/>
            <person name="Murat C."/>
            <person name="Poggeler S."/>
            <person name="Quandt C.A."/>
            <person name="Sperisen C."/>
            <person name="Tritt A."/>
            <person name="Tisserant E."/>
            <person name="Crous P.W."/>
            <person name="Henrissat B."/>
            <person name="Nehls U."/>
            <person name="Egli S."/>
            <person name="Spatafora J.W."/>
            <person name="Grigoriev I.V."/>
            <person name="Martin F.M."/>
        </authorList>
    </citation>
    <scope>NUCLEOTIDE SEQUENCE [LARGE SCALE GENOMIC DNA]</scope>
    <source>
        <strain evidence="15 16">CBS 459.81</strain>
    </source>
</reference>
<evidence type="ECO:0000256" key="5">
    <source>
        <dbReference type="ARBA" id="ARBA00022801"/>
    </source>
</evidence>
<evidence type="ECO:0000256" key="2">
    <source>
        <dbReference type="ARBA" id="ARBA00007025"/>
    </source>
</evidence>
<dbReference type="PROSITE" id="PS51192">
    <property type="entry name" value="HELICASE_ATP_BIND_1"/>
    <property type="match status" value="1"/>
</dbReference>
<dbReference type="GO" id="GO:0005634">
    <property type="term" value="C:nucleus"/>
    <property type="evidence" value="ECO:0007669"/>
    <property type="project" value="TreeGrafter"/>
</dbReference>
<feature type="region of interest" description="Disordered" evidence="12">
    <location>
        <begin position="165"/>
        <end position="187"/>
    </location>
</feature>
<dbReference type="FunFam" id="3.40.50.10810:FF:000039">
    <property type="entry name" value="DNA repair protein Rhp26/Rad26"/>
    <property type="match status" value="1"/>
</dbReference>
<feature type="domain" description="Helicase C-terminal" evidence="14">
    <location>
        <begin position="791"/>
        <end position="952"/>
    </location>
</feature>
<feature type="region of interest" description="Disordered" evidence="12">
    <location>
        <begin position="1129"/>
        <end position="1172"/>
    </location>
</feature>
<dbReference type="Pfam" id="PF00176">
    <property type="entry name" value="SNF2-rel_dom"/>
    <property type="match status" value="1"/>
</dbReference>
<feature type="region of interest" description="Disordered" evidence="12">
    <location>
        <begin position="285"/>
        <end position="315"/>
    </location>
</feature>
<feature type="compositionally biased region" description="Gly residues" evidence="12">
    <location>
        <begin position="1158"/>
        <end position="1168"/>
    </location>
</feature>
<evidence type="ECO:0000256" key="11">
    <source>
        <dbReference type="SAM" id="Coils"/>
    </source>
</evidence>
<dbReference type="Pfam" id="PF25875">
    <property type="entry name" value="WHD_Rad26_CSB"/>
    <property type="match status" value="1"/>
</dbReference>
<dbReference type="InterPro" id="IPR001650">
    <property type="entry name" value="Helicase_C-like"/>
</dbReference>